<reference evidence="3" key="1">
    <citation type="submission" date="2023-03" db="EMBL/GenBank/DDBJ databases">
        <title>Chromosome-level genomes of two armyworms, Mythimna separata and Mythimna loreyi, provide insights into the biosynthesis and reception of sex pheromones.</title>
        <authorList>
            <person name="Zhao H."/>
        </authorList>
    </citation>
    <scope>NUCLEOTIDE SEQUENCE</scope>
    <source>
        <strain evidence="3">BeijingLab</strain>
        <tissue evidence="3">Pupa</tissue>
    </source>
</reference>
<feature type="domain" description="Kazal-like" evidence="2">
    <location>
        <begin position="27"/>
        <end position="80"/>
    </location>
</feature>
<dbReference type="Pfam" id="PF00050">
    <property type="entry name" value="Kazal_1"/>
    <property type="match status" value="1"/>
</dbReference>
<dbReference type="SMART" id="SM00280">
    <property type="entry name" value="KAZAL"/>
    <property type="match status" value="1"/>
</dbReference>
<evidence type="ECO:0000313" key="3">
    <source>
        <dbReference type="EMBL" id="KAJ8708341.1"/>
    </source>
</evidence>
<dbReference type="InterPro" id="IPR036058">
    <property type="entry name" value="Kazal_dom_sf"/>
</dbReference>
<dbReference type="EMBL" id="JARGEI010000026">
    <property type="protein sequence ID" value="KAJ8708341.1"/>
    <property type="molecule type" value="Genomic_DNA"/>
</dbReference>
<dbReference type="PROSITE" id="PS00282">
    <property type="entry name" value="KAZAL_1"/>
    <property type="match status" value="1"/>
</dbReference>
<dbReference type="Proteomes" id="UP001231518">
    <property type="component" value="Chromosome 25"/>
</dbReference>
<comment type="caution">
    <text evidence="3">The sequence shown here is derived from an EMBL/GenBank/DDBJ whole genome shotgun (WGS) entry which is preliminary data.</text>
</comment>
<protein>
    <recommendedName>
        <fullName evidence="2">Kazal-like domain-containing protein</fullName>
    </recommendedName>
</protein>
<dbReference type="Gene3D" id="3.30.60.30">
    <property type="match status" value="1"/>
</dbReference>
<feature type="signal peptide" evidence="1">
    <location>
        <begin position="1"/>
        <end position="18"/>
    </location>
</feature>
<keyword evidence="4" id="KW-1185">Reference proteome</keyword>
<proteinExistence type="predicted"/>
<evidence type="ECO:0000256" key="1">
    <source>
        <dbReference type="SAM" id="SignalP"/>
    </source>
</evidence>
<dbReference type="SUPFAM" id="SSF100895">
    <property type="entry name" value="Kazal-type serine protease inhibitors"/>
    <property type="match status" value="1"/>
</dbReference>
<evidence type="ECO:0000313" key="4">
    <source>
        <dbReference type="Proteomes" id="UP001231518"/>
    </source>
</evidence>
<sequence length="109" mass="12361">MFIITLTIAFIIYHFAAPKTIENYPPSQSDLKCNECLRIYFPLCASDNQTYTNECRFRCVQSKRKPAKRATIVRYGPCILGARRNGPAALNLSQAITTEIPLKNATKIY</sequence>
<accession>A0AAD7Y9V9</accession>
<dbReference type="CDD" id="cd00104">
    <property type="entry name" value="KAZAL_FS"/>
    <property type="match status" value="1"/>
</dbReference>
<dbReference type="AlphaFoldDB" id="A0AAD7Y9V9"/>
<organism evidence="3 4">
    <name type="scientific">Mythimna separata</name>
    <name type="common">Oriental armyworm</name>
    <name type="synonym">Pseudaletia separata</name>
    <dbReference type="NCBI Taxonomy" id="271217"/>
    <lineage>
        <taxon>Eukaryota</taxon>
        <taxon>Metazoa</taxon>
        <taxon>Ecdysozoa</taxon>
        <taxon>Arthropoda</taxon>
        <taxon>Hexapoda</taxon>
        <taxon>Insecta</taxon>
        <taxon>Pterygota</taxon>
        <taxon>Neoptera</taxon>
        <taxon>Endopterygota</taxon>
        <taxon>Lepidoptera</taxon>
        <taxon>Glossata</taxon>
        <taxon>Ditrysia</taxon>
        <taxon>Noctuoidea</taxon>
        <taxon>Noctuidae</taxon>
        <taxon>Noctuinae</taxon>
        <taxon>Hadenini</taxon>
        <taxon>Mythimna</taxon>
    </lineage>
</organism>
<keyword evidence="1" id="KW-0732">Signal</keyword>
<dbReference type="InterPro" id="IPR002350">
    <property type="entry name" value="Kazal_dom"/>
</dbReference>
<dbReference type="PROSITE" id="PS51465">
    <property type="entry name" value="KAZAL_2"/>
    <property type="match status" value="1"/>
</dbReference>
<gene>
    <name evidence="3" type="ORF">PYW07_010466</name>
</gene>
<evidence type="ECO:0000259" key="2">
    <source>
        <dbReference type="PROSITE" id="PS51465"/>
    </source>
</evidence>
<name>A0AAD7Y9V9_MYTSE</name>
<feature type="chain" id="PRO_5041914579" description="Kazal-like domain-containing protein" evidence="1">
    <location>
        <begin position="19"/>
        <end position="109"/>
    </location>
</feature>